<dbReference type="OrthoDB" id="3367070at2759"/>
<accession>A0A409WF32</accession>
<name>A0A409WF32_PSICY</name>
<dbReference type="EMBL" id="NHYD01003443">
    <property type="protein sequence ID" value="PPQ77107.1"/>
    <property type="molecule type" value="Genomic_DNA"/>
</dbReference>
<dbReference type="Proteomes" id="UP000283269">
    <property type="component" value="Unassembled WGS sequence"/>
</dbReference>
<reference evidence="2 3" key="1">
    <citation type="journal article" date="2018" name="Evol. Lett.">
        <title>Horizontal gene cluster transfer increased hallucinogenic mushroom diversity.</title>
        <authorList>
            <person name="Reynolds H.T."/>
            <person name="Vijayakumar V."/>
            <person name="Gluck-Thaler E."/>
            <person name="Korotkin H.B."/>
            <person name="Matheny P.B."/>
            <person name="Slot J.C."/>
        </authorList>
    </citation>
    <scope>NUCLEOTIDE SEQUENCE [LARGE SCALE GENOMIC DNA]</scope>
    <source>
        <strain evidence="2 3">2631</strain>
    </source>
</reference>
<feature type="region of interest" description="Disordered" evidence="1">
    <location>
        <begin position="59"/>
        <end position="196"/>
    </location>
</feature>
<keyword evidence="3" id="KW-1185">Reference proteome</keyword>
<evidence type="ECO:0000256" key="1">
    <source>
        <dbReference type="SAM" id="MobiDB-lite"/>
    </source>
</evidence>
<comment type="caution">
    <text evidence="2">The sequence shown here is derived from an EMBL/GenBank/DDBJ whole genome shotgun (WGS) entry which is preliminary data.</text>
</comment>
<sequence>MDLAQRLNELAVANSQGLLNDDEYRLLRQNVFEQHSSTVVVPVEAPIVPIARVHVQVQATSPNHRRPSSKPTHDQPKPPPHTLTHPKSSVNLGVANLIRRATGRKPTASSNDTSTNKDARKSNDPVPVSLAPKRSVVLPRLHSKKPPELPPIRVGGSYPIPSLSSRGSNSQLDAHYSLQSPPLSPSGSSKYYTPGSPLHPEKSVSMHDVFDDDNLETAKDFRSAIAITEDEARRLIDAFNNLEATTLRRIQKQNARRLPTTTPANIGVVMEGREWREHRLMPSPSSPLLNSKQHRTMPSIETSNSDGKSLRSVRSGSSHTTSLSQSRSISSLPKTAPASPLSAHFRAPSFSLARKSSVSSTSSRSTSLSSSGMLSVFKPLTLHRSTSRLTLNRSAESQRMASTDTVALTVLDDTDEDPELSDIRKRREDLISRYTARLEYLRAKLKSAELHEKLLRK</sequence>
<proteinExistence type="predicted"/>
<feature type="region of interest" description="Disordered" evidence="1">
    <location>
        <begin position="280"/>
        <end position="342"/>
    </location>
</feature>
<feature type="compositionally biased region" description="Low complexity" evidence="1">
    <location>
        <begin position="312"/>
        <end position="331"/>
    </location>
</feature>
<evidence type="ECO:0000313" key="2">
    <source>
        <dbReference type="EMBL" id="PPQ77107.1"/>
    </source>
</evidence>
<dbReference type="AlphaFoldDB" id="A0A409WF32"/>
<protein>
    <submittedName>
        <fullName evidence="2">Uncharacterized protein</fullName>
    </submittedName>
</protein>
<dbReference type="InParanoid" id="A0A409WF32"/>
<evidence type="ECO:0000313" key="3">
    <source>
        <dbReference type="Proteomes" id="UP000283269"/>
    </source>
</evidence>
<dbReference type="STRING" id="93625.A0A409WF32"/>
<feature type="compositionally biased region" description="Low complexity" evidence="1">
    <location>
        <begin position="177"/>
        <end position="189"/>
    </location>
</feature>
<organism evidence="2 3">
    <name type="scientific">Psilocybe cyanescens</name>
    <dbReference type="NCBI Taxonomy" id="93625"/>
    <lineage>
        <taxon>Eukaryota</taxon>
        <taxon>Fungi</taxon>
        <taxon>Dikarya</taxon>
        <taxon>Basidiomycota</taxon>
        <taxon>Agaricomycotina</taxon>
        <taxon>Agaricomycetes</taxon>
        <taxon>Agaricomycetidae</taxon>
        <taxon>Agaricales</taxon>
        <taxon>Agaricineae</taxon>
        <taxon>Strophariaceae</taxon>
        <taxon>Psilocybe</taxon>
    </lineage>
</organism>
<gene>
    <name evidence="2" type="ORF">CVT25_010800</name>
</gene>
<feature type="compositionally biased region" description="Polar residues" evidence="1">
    <location>
        <begin position="162"/>
        <end position="172"/>
    </location>
</feature>